<dbReference type="Proteomes" id="UP000436911">
    <property type="component" value="Unassembled WGS sequence"/>
</dbReference>
<dbReference type="EMBL" id="QUSG01000006">
    <property type="protein sequence ID" value="KAA3527072.1"/>
    <property type="molecule type" value="Genomic_DNA"/>
</dbReference>
<reference evidence="1 2" key="1">
    <citation type="submission" date="2018-08" db="EMBL/GenBank/DDBJ databases">
        <title>Genome sequencing of Agrobacterium vitis strain ICMP 10754.</title>
        <authorList>
            <person name="Visnovsky S.B."/>
            <person name="Pitman A.R."/>
        </authorList>
    </citation>
    <scope>NUCLEOTIDE SEQUENCE [LARGE SCALE GENOMIC DNA]</scope>
    <source>
        <strain evidence="1 2">ICMP 10754</strain>
    </source>
</reference>
<evidence type="ECO:0000313" key="1">
    <source>
        <dbReference type="EMBL" id="KAA3527072.1"/>
    </source>
</evidence>
<name>A0A7J4X4W6_AGRVI</name>
<organism evidence="1 2">
    <name type="scientific">Agrobacterium vitis</name>
    <name type="common">Rhizobium vitis</name>
    <dbReference type="NCBI Taxonomy" id="373"/>
    <lineage>
        <taxon>Bacteria</taxon>
        <taxon>Pseudomonadati</taxon>
        <taxon>Pseudomonadota</taxon>
        <taxon>Alphaproteobacteria</taxon>
        <taxon>Hyphomicrobiales</taxon>
        <taxon>Rhizobiaceae</taxon>
        <taxon>Rhizobium/Agrobacterium group</taxon>
        <taxon>Agrobacterium</taxon>
    </lineage>
</organism>
<gene>
    <name evidence="1" type="ORF">DXT89_14155</name>
</gene>
<accession>A0A7J4X4W6</accession>
<protein>
    <submittedName>
        <fullName evidence="1">Uncharacterized protein</fullName>
    </submittedName>
</protein>
<proteinExistence type="predicted"/>
<sequence>MSPLQLFRNGKDTLEIAKAMNITEAAVYNAIYAQKQESYKADQQDAGAEYQRWYRAKNAESIKASAKIRNAAKRARLRHIRAEFA</sequence>
<dbReference type="AlphaFoldDB" id="A0A7J4X4W6"/>
<comment type="caution">
    <text evidence="1">The sequence shown here is derived from an EMBL/GenBank/DDBJ whole genome shotgun (WGS) entry which is preliminary data.</text>
</comment>
<dbReference type="RefSeq" id="WP_149916824.1">
    <property type="nucleotide sequence ID" value="NZ_QUSG01000006.1"/>
</dbReference>
<evidence type="ECO:0000313" key="2">
    <source>
        <dbReference type="Proteomes" id="UP000436911"/>
    </source>
</evidence>